<feature type="region of interest" description="Disordered" evidence="1">
    <location>
        <begin position="129"/>
        <end position="148"/>
    </location>
</feature>
<evidence type="ECO:0000313" key="4">
    <source>
        <dbReference type="Proteomes" id="UP000092583"/>
    </source>
</evidence>
<keyword evidence="4" id="KW-1185">Reference proteome</keyword>
<keyword evidence="2" id="KW-0472">Membrane</keyword>
<accession>A0A1B9J0R2</accession>
<feature type="transmembrane region" description="Helical" evidence="2">
    <location>
        <begin position="24"/>
        <end position="43"/>
    </location>
</feature>
<dbReference type="AlphaFoldDB" id="A0A1B9J0R2"/>
<dbReference type="OrthoDB" id="2576605at2759"/>
<reference evidence="3 4" key="1">
    <citation type="submission" date="2013-07" db="EMBL/GenBank/DDBJ databases">
        <title>The Genome Sequence of Kwoniella mangroviensis CBS10435.</title>
        <authorList>
            <consortium name="The Broad Institute Genome Sequencing Platform"/>
            <person name="Cuomo C."/>
            <person name="Litvintseva A."/>
            <person name="Chen Y."/>
            <person name="Heitman J."/>
            <person name="Sun S."/>
            <person name="Springer D."/>
            <person name="Dromer F."/>
            <person name="Young S.K."/>
            <person name="Zeng Q."/>
            <person name="Gargeya S."/>
            <person name="Fitzgerald M."/>
            <person name="Abouelleil A."/>
            <person name="Alvarado L."/>
            <person name="Berlin A.M."/>
            <person name="Chapman S.B."/>
            <person name="Dewar J."/>
            <person name="Goldberg J."/>
            <person name="Griggs A."/>
            <person name="Gujja S."/>
            <person name="Hansen M."/>
            <person name="Howarth C."/>
            <person name="Imamovic A."/>
            <person name="Larimer J."/>
            <person name="McCowan C."/>
            <person name="Murphy C."/>
            <person name="Pearson M."/>
            <person name="Priest M."/>
            <person name="Roberts A."/>
            <person name="Saif S."/>
            <person name="Shea T."/>
            <person name="Sykes S."/>
            <person name="Wortman J."/>
            <person name="Nusbaum C."/>
            <person name="Birren B."/>
        </authorList>
    </citation>
    <scope>NUCLEOTIDE SEQUENCE [LARGE SCALE GENOMIC DNA]</scope>
    <source>
        <strain evidence="3 4">CBS 10435</strain>
    </source>
</reference>
<proteinExistence type="predicted"/>
<gene>
    <name evidence="3" type="ORF">L486_01024</name>
</gene>
<protein>
    <submittedName>
        <fullName evidence="3">Uncharacterized protein</fullName>
    </submittedName>
</protein>
<name>A0A1B9J0R2_9TREE</name>
<feature type="region of interest" description="Disordered" evidence="1">
    <location>
        <begin position="283"/>
        <end position="311"/>
    </location>
</feature>
<organism evidence="3 4">
    <name type="scientific">Kwoniella mangroviensis CBS 10435</name>
    <dbReference type="NCBI Taxonomy" id="1331196"/>
    <lineage>
        <taxon>Eukaryota</taxon>
        <taxon>Fungi</taxon>
        <taxon>Dikarya</taxon>
        <taxon>Basidiomycota</taxon>
        <taxon>Agaricomycotina</taxon>
        <taxon>Tremellomycetes</taxon>
        <taxon>Tremellales</taxon>
        <taxon>Cryptococcaceae</taxon>
        <taxon>Kwoniella</taxon>
    </lineage>
</organism>
<evidence type="ECO:0000256" key="1">
    <source>
        <dbReference type="SAM" id="MobiDB-lite"/>
    </source>
</evidence>
<feature type="region of interest" description="Disordered" evidence="1">
    <location>
        <begin position="347"/>
        <end position="366"/>
    </location>
</feature>
<evidence type="ECO:0000313" key="3">
    <source>
        <dbReference type="EMBL" id="OCF61376.1"/>
    </source>
</evidence>
<sequence length="638" mass="70515">MIDDTVKIASMSVLTLNSTHTQPVVVASPVVFLTLFFLSAYLYRRHRTPFRKGSFRRKFQHRSTELPCTTTTEKGLVWDPPQKEKKFPHCHPCWENHQLHDPHECQRPITGPMDSQNTLVDNSKIQINLEPDSNDRSVPSPNGDQLKIGQPHFEERRISIRRISINPLAPDEYTRVNSFCSSLNQNAKTSSESLPQPAPVLGMADHLEPGSIDFGRKKSSSSLGLPDNLSIRRISVSGKEDILTIPQDYRVDSCWEDIPIRRSFTENRRNSTQELPRIVTSFSPLPYQSPIAPGESGRRGEGAGDLPSPHPFSAASLRRSSFISQPPIQFPIPHIKLPEKVMQKSKQNRPGSLNIPSHTISSPSQFTSLSGSTYVDGIGGRGDSQSLNMAVRSASSTQAIKSCVTPLPKSSVDTCSSFGHDALEGTEIQREKYFEDGWNGFAPQTSELETTFRDGLIPKIEIPISPTTPTHLINLDIPASNIAQIRVESKSPQAQVHNIDSNEISTTLDLIDDKQNNHKRKTSHLAISSPTRLQSNTHKRTSSNSSRITYLSDVVKENAQEKEIKRRSVYSTPKALLQPEGGLAGKRTSPIEHKEKGKEIIGSTGSIRDRPVSNGLQSALATGMGVGMVVGMSQGEMH</sequence>
<dbReference type="EMBL" id="KI669459">
    <property type="protein sequence ID" value="OCF61376.1"/>
    <property type="molecule type" value="Genomic_DNA"/>
</dbReference>
<keyword evidence="2" id="KW-0812">Transmembrane</keyword>
<dbReference type="Proteomes" id="UP000092583">
    <property type="component" value="Unassembled WGS sequence"/>
</dbReference>
<reference evidence="4" key="2">
    <citation type="submission" date="2013-12" db="EMBL/GenBank/DDBJ databases">
        <title>Evolution of pathogenesis and genome organization in the Tremellales.</title>
        <authorList>
            <person name="Cuomo C."/>
            <person name="Litvintseva A."/>
            <person name="Heitman J."/>
            <person name="Chen Y."/>
            <person name="Sun S."/>
            <person name="Springer D."/>
            <person name="Dromer F."/>
            <person name="Young S."/>
            <person name="Zeng Q."/>
            <person name="Chapman S."/>
            <person name="Gujja S."/>
            <person name="Saif S."/>
            <person name="Birren B."/>
        </authorList>
    </citation>
    <scope>NUCLEOTIDE SEQUENCE [LARGE SCALE GENOMIC DNA]</scope>
    <source>
        <strain evidence="4">CBS 10435</strain>
    </source>
</reference>
<evidence type="ECO:0000256" key="2">
    <source>
        <dbReference type="SAM" id="Phobius"/>
    </source>
</evidence>
<keyword evidence="2" id="KW-1133">Transmembrane helix</keyword>